<reference evidence="2 3" key="1">
    <citation type="submission" date="2020-08" db="EMBL/GenBank/DDBJ databases">
        <title>Draft genome sequence of Parasphingopyxis sp. GrpM-11.</title>
        <authorList>
            <person name="Oh J."/>
            <person name="Roh D.-H."/>
        </authorList>
    </citation>
    <scope>NUCLEOTIDE SEQUENCE [LARGE SCALE GENOMIC DNA]</scope>
    <source>
        <strain evidence="2 3">GrpM-11</strain>
    </source>
</reference>
<comment type="caution">
    <text evidence="2">The sequence shown here is derived from an EMBL/GenBank/DDBJ whole genome shotgun (WGS) entry which is preliminary data.</text>
</comment>
<evidence type="ECO:0000313" key="2">
    <source>
        <dbReference type="EMBL" id="MBC2776120.1"/>
    </source>
</evidence>
<dbReference type="RefSeq" id="WP_185799435.1">
    <property type="nucleotide sequence ID" value="NZ_JACJVJ010000001.1"/>
</dbReference>
<proteinExistence type="predicted"/>
<gene>
    <name evidence="2" type="ORF">H6P80_00670</name>
</gene>
<name>A0A842HVZ8_9SPHN</name>
<evidence type="ECO:0000256" key="1">
    <source>
        <dbReference type="SAM" id="MobiDB-lite"/>
    </source>
</evidence>
<dbReference type="Proteomes" id="UP000564378">
    <property type="component" value="Unassembled WGS sequence"/>
</dbReference>
<accession>A0A842HVZ8</accession>
<dbReference type="AlphaFoldDB" id="A0A842HVZ8"/>
<organism evidence="2 3">
    <name type="scientific">Parasphingopyxis marina</name>
    <dbReference type="NCBI Taxonomy" id="2761622"/>
    <lineage>
        <taxon>Bacteria</taxon>
        <taxon>Pseudomonadati</taxon>
        <taxon>Pseudomonadota</taxon>
        <taxon>Alphaproteobacteria</taxon>
        <taxon>Sphingomonadales</taxon>
        <taxon>Sphingomonadaceae</taxon>
        <taxon>Parasphingopyxis</taxon>
    </lineage>
</organism>
<feature type="compositionally biased region" description="Polar residues" evidence="1">
    <location>
        <begin position="19"/>
        <end position="39"/>
    </location>
</feature>
<sequence length="100" mass="10304">MTDVTGTWDAVVNSPMGEQKSTMTLNQEGDTVTGTNAGATGSADVQEGKVDGNTLTWKMDITVPMPLTLEGTATVEGDEMTGSIKAGAFGDMPFKATKTG</sequence>
<keyword evidence="3" id="KW-1185">Reference proteome</keyword>
<feature type="region of interest" description="Disordered" evidence="1">
    <location>
        <begin position="1"/>
        <end position="48"/>
    </location>
</feature>
<dbReference type="EMBL" id="JACJVJ010000001">
    <property type="protein sequence ID" value="MBC2776120.1"/>
    <property type="molecule type" value="Genomic_DNA"/>
</dbReference>
<protein>
    <submittedName>
        <fullName evidence="2">Uncharacterized protein</fullName>
    </submittedName>
</protein>
<evidence type="ECO:0000313" key="3">
    <source>
        <dbReference type="Proteomes" id="UP000564378"/>
    </source>
</evidence>